<evidence type="ECO:0000259" key="1">
    <source>
        <dbReference type="PROSITE" id="PS50995"/>
    </source>
</evidence>
<dbReference type="GO" id="GO:0006950">
    <property type="term" value="P:response to stress"/>
    <property type="evidence" value="ECO:0007669"/>
    <property type="project" value="TreeGrafter"/>
</dbReference>
<keyword evidence="3" id="KW-1185">Reference proteome</keyword>
<reference evidence="2 3" key="1">
    <citation type="submission" date="2019-10" db="EMBL/GenBank/DDBJ databases">
        <title>Glycomyces albidus sp. nov., a novel actinomycete isolated from rhizosphere soil of wheat (Triticum aestivum L.).</title>
        <authorList>
            <person name="Qian L."/>
        </authorList>
    </citation>
    <scope>NUCLEOTIDE SEQUENCE [LARGE SCALE GENOMIC DNA]</scope>
    <source>
        <strain evidence="2 3">NEAU-7082</strain>
    </source>
</reference>
<dbReference type="Pfam" id="PF12802">
    <property type="entry name" value="MarR_2"/>
    <property type="match status" value="1"/>
</dbReference>
<dbReference type="SUPFAM" id="SSF46785">
    <property type="entry name" value="Winged helix' DNA-binding domain"/>
    <property type="match status" value="1"/>
</dbReference>
<dbReference type="PROSITE" id="PS50995">
    <property type="entry name" value="HTH_MARR_2"/>
    <property type="match status" value="1"/>
</dbReference>
<dbReference type="InterPro" id="IPR039422">
    <property type="entry name" value="MarR/SlyA-like"/>
</dbReference>
<evidence type="ECO:0000313" key="2">
    <source>
        <dbReference type="EMBL" id="MQM27330.1"/>
    </source>
</evidence>
<dbReference type="PANTHER" id="PTHR33164">
    <property type="entry name" value="TRANSCRIPTIONAL REGULATOR, MARR FAMILY"/>
    <property type="match status" value="1"/>
</dbReference>
<protein>
    <submittedName>
        <fullName evidence="2">MarR family transcriptional regulator</fullName>
    </submittedName>
</protein>
<comment type="caution">
    <text evidence="2">The sequence shown here is derived from an EMBL/GenBank/DDBJ whole genome shotgun (WGS) entry which is preliminary data.</text>
</comment>
<dbReference type="SMART" id="SM00347">
    <property type="entry name" value="HTH_MARR"/>
    <property type="match status" value="1"/>
</dbReference>
<dbReference type="InterPro" id="IPR036390">
    <property type="entry name" value="WH_DNA-bd_sf"/>
</dbReference>
<dbReference type="Proteomes" id="UP000477750">
    <property type="component" value="Unassembled WGS sequence"/>
</dbReference>
<dbReference type="AlphaFoldDB" id="A0A6L5GCG6"/>
<sequence>MDTQAELRFDRGDQTPERLKRQLSRLLGMTSAQASRVAAEALAPFGAHKAHFVVLAALEEFGPASQASISDRTRIYRSDLVAVLNELAEGGWIVRAPDPDDKRRNVITITDAGRERLAQIEAVLDAVNDRIMAPLGADEREQLFSLLGRVNAHLASGG</sequence>
<organism evidence="2 3">
    <name type="scientific">Glycomyces albidus</name>
    <dbReference type="NCBI Taxonomy" id="2656774"/>
    <lineage>
        <taxon>Bacteria</taxon>
        <taxon>Bacillati</taxon>
        <taxon>Actinomycetota</taxon>
        <taxon>Actinomycetes</taxon>
        <taxon>Glycomycetales</taxon>
        <taxon>Glycomycetaceae</taxon>
        <taxon>Glycomyces</taxon>
    </lineage>
</organism>
<name>A0A6L5GCG6_9ACTN</name>
<gene>
    <name evidence="2" type="ORF">GFD30_17380</name>
</gene>
<dbReference type="RefSeq" id="WP_153026463.1">
    <property type="nucleotide sequence ID" value="NZ_WIAO01000022.1"/>
</dbReference>
<dbReference type="Gene3D" id="1.10.10.10">
    <property type="entry name" value="Winged helix-like DNA-binding domain superfamily/Winged helix DNA-binding domain"/>
    <property type="match status" value="1"/>
</dbReference>
<proteinExistence type="predicted"/>
<evidence type="ECO:0000313" key="3">
    <source>
        <dbReference type="Proteomes" id="UP000477750"/>
    </source>
</evidence>
<feature type="domain" description="HTH marR-type" evidence="1">
    <location>
        <begin position="20"/>
        <end position="152"/>
    </location>
</feature>
<dbReference type="EMBL" id="WIAO01000022">
    <property type="protein sequence ID" value="MQM27330.1"/>
    <property type="molecule type" value="Genomic_DNA"/>
</dbReference>
<dbReference type="InterPro" id="IPR036388">
    <property type="entry name" value="WH-like_DNA-bd_sf"/>
</dbReference>
<dbReference type="PANTHER" id="PTHR33164:SF43">
    <property type="entry name" value="HTH-TYPE TRANSCRIPTIONAL REPRESSOR YETL"/>
    <property type="match status" value="1"/>
</dbReference>
<dbReference type="GO" id="GO:0003700">
    <property type="term" value="F:DNA-binding transcription factor activity"/>
    <property type="evidence" value="ECO:0007669"/>
    <property type="project" value="InterPro"/>
</dbReference>
<dbReference type="InterPro" id="IPR000835">
    <property type="entry name" value="HTH_MarR-typ"/>
</dbReference>
<accession>A0A6L5GCG6</accession>
<dbReference type="PRINTS" id="PR00598">
    <property type="entry name" value="HTHMARR"/>
</dbReference>